<evidence type="ECO:0000256" key="1">
    <source>
        <dbReference type="SAM" id="MobiDB-lite"/>
    </source>
</evidence>
<reference evidence="2 3" key="1">
    <citation type="submission" date="2021-06" db="EMBL/GenBank/DDBJ databases">
        <authorList>
            <person name="Palmer J.M."/>
        </authorList>
    </citation>
    <scope>NUCLEOTIDE SEQUENCE [LARGE SCALE GENOMIC DNA]</scope>
    <source>
        <strain evidence="3">if_2019</strain>
        <tissue evidence="2">Muscle</tissue>
    </source>
</reference>
<evidence type="ECO:0000313" key="2">
    <source>
        <dbReference type="EMBL" id="MEQ2227503.1"/>
    </source>
</evidence>
<sequence length="67" mass="7686">MMYYNVIPTWTRTSCLFLQDWVGTNKCDRGRPHCSEAALGATIGTTGPSDHHQQARRVKRLSKRHKD</sequence>
<evidence type="ECO:0000313" key="3">
    <source>
        <dbReference type="Proteomes" id="UP001482620"/>
    </source>
</evidence>
<name>A0ABV0T6E1_9TELE</name>
<proteinExistence type="predicted"/>
<protein>
    <submittedName>
        <fullName evidence="2">Uncharacterized protein</fullName>
    </submittedName>
</protein>
<organism evidence="2 3">
    <name type="scientific">Ilyodon furcidens</name>
    <name type="common">goldbreast splitfin</name>
    <dbReference type="NCBI Taxonomy" id="33524"/>
    <lineage>
        <taxon>Eukaryota</taxon>
        <taxon>Metazoa</taxon>
        <taxon>Chordata</taxon>
        <taxon>Craniata</taxon>
        <taxon>Vertebrata</taxon>
        <taxon>Euteleostomi</taxon>
        <taxon>Actinopterygii</taxon>
        <taxon>Neopterygii</taxon>
        <taxon>Teleostei</taxon>
        <taxon>Neoteleostei</taxon>
        <taxon>Acanthomorphata</taxon>
        <taxon>Ovalentaria</taxon>
        <taxon>Atherinomorphae</taxon>
        <taxon>Cyprinodontiformes</taxon>
        <taxon>Goodeidae</taxon>
        <taxon>Ilyodon</taxon>
    </lineage>
</organism>
<accession>A0ABV0T6E1</accession>
<dbReference type="Proteomes" id="UP001482620">
    <property type="component" value="Unassembled WGS sequence"/>
</dbReference>
<dbReference type="EMBL" id="JAHRIQ010020882">
    <property type="protein sequence ID" value="MEQ2227503.1"/>
    <property type="molecule type" value="Genomic_DNA"/>
</dbReference>
<feature type="compositionally biased region" description="Basic residues" evidence="1">
    <location>
        <begin position="54"/>
        <end position="67"/>
    </location>
</feature>
<feature type="region of interest" description="Disordered" evidence="1">
    <location>
        <begin position="42"/>
        <end position="67"/>
    </location>
</feature>
<keyword evidence="3" id="KW-1185">Reference proteome</keyword>
<comment type="caution">
    <text evidence="2">The sequence shown here is derived from an EMBL/GenBank/DDBJ whole genome shotgun (WGS) entry which is preliminary data.</text>
</comment>
<gene>
    <name evidence="2" type="ORF">ILYODFUR_038282</name>
</gene>